<dbReference type="NCBIfam" id="TIGR00096">
    <property type="entry name" value="16S rRNA (cytidine(1402)-2'-O)-methyltransferase"/>
    <property type="match status" value="1"/>
</dbReference>
<evidence type="ECO:0000256" key="4">
    <source>
        <dbReference type="ARBA" id="ARBA00022679"/>
    </source>
</evidence>
<organism evidence="8">
    <name type="scientific">candidate division WOR-3 bacterium</name>
    <dbReference type="NCBI Taxonomy" id="2052148"/>
    <lineage>
        <taxon>Bacteria</taxon>
        <taxon>Bacteria division WOR-3</taxon>
    </lineage>
</organism>
<dbReference type="InterPro" id="IPR008189">
    <property type="entry name" value="rRNA_ssu_MeTfrase_I"/>
</dbReference>
<keyword evidence="4 6" id="KW-0808">Transferase</keyword>
<dbReference type="FunFam" id="3.40.1010.10:FF:000007">
    <property type="entry name" value="Ribosomal RNA small subunit methyltransferase I"/>
    <property type="match status" value="1"/>
</dbReference>
<keyword evidence="2 6" id="KW-0698">rRNA processing</keyword>
<dbReference type="InterPro" id="IPR014776">
    <property type="entry name" value="4pyrrole_Mease_sub2"/>
</dbReference>
<dbReference type="PROSITE" id="PS01296">
    <property type="entry name" value="RSMI"/>
    <property type="match status" value="1"/>
</dbReference>
<dbReference type="GO" id="GO:0070677">
    <property type="term" value="F:rRNA (cytosine-2'-O-)-methyltransferase activity"/>
    <property type="evidence" value="ECO:0007669"/>
    <property type="project" value="UniProtKB-UniRule"/>
</dbReference>
<dbReference type="PANTHER" id="PTHR46111:SF1">
    <property type="entry name" value="RIBOSOMAL RNA SMALL SUBUNIT METHYLTRANSFERASE I"/>
    <property type="match status" value="1"/>
</dbReference>
<proteinExistence type="inferred from homology"/>
<evidence type="ECO:0000256" key="3">
    <source>
        <dbReference type="ARBA" id="ARBA00022603"/>
    </source>
</evidence>
<dbReference type="GO" id="GO:0005737">
    <property type="term" value="C:cytoplasm"/>
    <property type="evidence" value="ECO:0007669"/>
    <property type="project" value="UniProtKB-SubCell"/>
</dbReference>
<comment type="similarity">
    <text evidence="6">Belongs to the methyltransferase superfamily. RsmI family.</text>
</comment>
<feature type="domain" description="Tetrapyrrole methylase" evidence="7">
    <location>
        <begin position="5"/>
        <end position="204"/>
    </location>
</feature>
<comment type="caution">
    <text evidence="8">The sequence shown here is derived from an EMBL/GenBank/DDBJ whole genome shotgun (WGS) entry which is preliminary data.</text>
</comment>
<sequence>MLPGLYIVATPIGNLADITLRALEILKNSDLIVCEDTRRTGILLKHYGISNKMLLSYHDYNKEKRTPEIIQFLKGGKRVSLVSDSGTPGISDPGFYLIRECIRQGINLVPVPGPSAVITALVVSGLPCDRFVYEGFLSHREGRKRKKLLSLINEERTMVFYEAPSRILKTLRIIKEIFGERECVICRELTKRFEEVIRGKVSEIISTLEKRERIKGEIVIVLKGKE</sequence>
<dbReference type="AlphaFoldDB" id="A0A7C3YT40"/>
<dbReference type="PANTHER" id="PTHR46111">
    <property type="entry name" value="RIBOSOMAL RNA SMALL SUBUNIT METHYLTRANSFERASE I"/>
    <property type="match status" value="1"/>
</dbReference>
<accession>A0A7C3YT40</accession>
<evidence type="ECO:0000256" key="1">
    <source>
        <dbReference type="ARBA" id="ARBA00022490"/>
    </source>
</evidence>
<comment type="catalytic activity">
    <reaction evidence="6">
        <text>cytidine(1402) in 16S rRNA + S-adenosyl-L-methionine = 2'-O-methylcytidine(1402) in 16S rRNA + S-adenosyl-L-homocysteine + H(+)</text>
        <dbReference type="Rhea" id="RHEA:42924"/>
        <dbReference type="Rhea" id="RHEA-COMP:10285"/>
        <dbReference type="Rhea" id="RHEA-COMP:10286"/>
        <dbReference type="ChEBI" id="CHEBI:15378"/>
        <dbReference type="ChEBI" id="CHEBI:57856"/>
        <dbReference type="ChEBI" id="CHEBI:59789"/>
        <dbReference type="ChEBI" id="CHEBI:74495"/>
        <dbReference type="ChEBI" id="CHEBI:82748"/>
        <dbReference type="EC" id="2.1.1.198"/>
    </reaction>
</comment>
<evidence type="ECO:0000256" key="2">
    <source>
        <dbReference type="ARBA" id="ARBA00022552"/>
    </source>
</evidence>
<dbReference type="Gene3D" id="3.30.950.10">
    <property type="entry name" value="Methyltransferase, Cobalt-precorrin-4 Transmethylase, Domain 2"/>
    <property type="match status" value="1"/>
</dbReference>
<comment type="function">
    <text evidence="6">Catalyzes the 2'-O-methylation of the ribose of cytidine 1402 (C1402) in 16S rRNA.</text>
</comment>
<reference evidence="8" key="1">
    <citation type="journal article" date="2020" name="mSystems">
        <title>Genome- and Community-Level Interaction Insights into Carbon Utilization and Element Cycling Functions of Hydrothermarchaeota in Hydrothermal Sediment.</title>
        <authorList>
            <person name="Zhou Z."/>
            <person name="Liu Y."/>
            <person name="Xu W."/>
            <person name="Pan J."/>
            <person name="Luo Z.H."/>
            <person name="Li M."/>
        </authorList>
    </citation>
    <scope>NUCLEOTIDE SEQUENCE [LARGE SCALE GENOMIC DNA]</scope>
    <source>
        <strain evidence="8">SpSt-906</strain>
    </source>
</reference>
<dbReference type="PIRSF" id="PIRSF005917">
    <property type="entry name" value="MTase_YraL"/>
    <property type="match status" value="1"/>
</dbReference>
<keyword evidence="3 6" id="KW-0489">Methyltransferase</keyword>
<gene>
    <name evidence="6 8" type="primary">rsmI</name>
    <name evidence="8" type="ORF">ENX07_04190</name>
</gene>
<dbReference type="EMBL" id="DTMQ01000027">
    <property type="protein sequence ID" value="HGE99252.1"/>
    <property type="molecule type" value="Genomic_DNA"/>
</dbReference>
<dbReference type="InterPro" id="IPR018063">
    <property type="entry name" value="SAM_MeTrfase_RsmI_CS"/>
</dbReference>
<dbReference type="InterPro" id="IPR014777">
    <property type="entry name" value="4pyrrole_Mease_sub1"/>
</dbReference>
<keyword evidence="5 6" id="KW-0949">S-adenosyl-L-methionine</keyword>
<evidence type="ECO:0000259" key="7">
    <source>
        <dbReference type="Pfam" id="PF00590"/>
    </source>
</evidence>
<dbReference type="InterPro" id="IPR000878">
    <property type="entry name" value="4pyrrol_Mease"/>
</dbReference>
<dbReference type="Pfam" id="PF00590">
    <property type="entry name" value="TP_methylase"/>
    <property type="match status" value="1"/>
</dbReference>
<name>A0A7C3YT40_UNCW3</name>
<keyword evidence="1 6" id="KW-0963">Cytoplasm</keyword>
<dbReference type="SUPFAM" id="SSF53790">
    <property type="entry name" value="Tetrapyrrole methylase"/>
    <property type="match status" value="1"/>
</dbReference>
<evidence type="ECO:0000256" key="6">
    <source>
        <dbReference type="HAMAP-Rule" id="MF_01877"/>
    </source>
</evidence>
<dbReference type="EC" id="2.1.1.198" evidence="6"/>
<comment type="subcellular location">
    <subcellularLocation>
        <location evidence="6">Cytoplasm</location>
    </subcellularLocation>
</comment>
<protein>
    <recommendedName>
        <fullName evidence="6">Ribosomal RNA small subunit methyltransferase I</fullName>
        <ecNumber evidence="6">2.1.1.198</ecNumber>
    </recommendedName>
    <alternativeName>
        <fullName evidence="6">16S rRNA 2'-O-ribose C1402 methyltransferase</fullName>
    </alternativeName>
    <alternativeName>
        <fullName evidence="6">rRNA (cytidine-2'-O-)-methyltransferase RsmI</fullName>
    </alternativeName>
</protein>
<dbReference type="Gene3D" id="3.40.1010.10">
    <property type="entry name" value="Cobalt-precorrin-4 Transmethylase, Domain 1"/>
    <property type="match status" value="1"/>
</dbReference>
<dbReference type="HAMAP" id="MF_01877">
    <property type="entry name" value="16SrRNA_methyltr_I"/>
    <property type="match status" value="1"/>
</dbReference>
<evidence type="ECO:0000313" key="8">
    <source>
        <dbReference type="EMBL" id="HGE99252.1"/>
    </source>
</evidence>
<dbReference type="CDD" id="cd11648">
    <property type="entry name" value="RsmI"/>
    <property type="match status" value="1"/>
</dbReference>
<evidence type="ECO:0000256" key="5">
    <source>
        <dbReference type="ARBA" id="ARBA00022691"/>
    </source>
</evidence>
<dbReference type="FunFam" id="3.30.950.10:FF:000002">
    <property type="entry name" value="Ribosomal RNA small subunit methyltransferase I"/>
    <property type="match status" value="1"/>
</dbReference>
<dbReference type="InterPro" id="IPR035996">
    <property type="entry name" value="4pyrrol_Methylase_sf"/>
</dbReference>